<dbReference type="RefSeq" id="WP_066967509.1">
    <property type="nucleotide sequence ID" value="NZ_CP023449.1"/>
</dbReference>
<dbReference type="GO" id="GO:0070403">
    <property type="term" value="F:NAD+ binding"/>
    <property type="evidence" value="ECO:0007669"/>
    <property type="project" value="InterPro"/>
</dbReference>
<comment type="catalytic activity">
    <reaction evidence="13">
        <text>a (3S)-3-hydroxyacyl-CoA + NAD(+) = a 3-oxoacyl-CoA + NADH + H(+)</text>
        <dbReference type="Rhea" id="RHEA:22432"/>
        <dbReference type="ChEBI" id="CHEBI:15378"/>
        <dbReference type="ChEBI" id="CHEBI:57318"/>
        <dbReference type="ChEBI" id="CHEBI:57540"/>
        <dbReference type="ChEBI" id="CHEBI:57945"/>
        <dbReference type="ChEBI" id="CHEBI:90726"/>
        <dbReference type="EC" id="1.1.1.35"/>
    </reaction>
</comment>
<dbReference type="Gene3D" id="1.10.1040.50">
    <property type="match status" value="1"/>
</dbReference>
<keyword evidence="6" id="KW-0560">Oxidoreductase</keyword>
<dbReference type="FunFam" id="3.40.50.720:FF:000009">
    <property type="entry name" value="Fatty oxidation complex, alpha subunit"/>
    <property type="match status" value="1"/>
</dbReference>
<keyword evidence="5" id="KW-0442">Lipid degradation</keyword>
<dbReference type="KEGG" id="rdi:CMV14_07580"/>
<keyword evidence="9" id="KW-0576">Peroxisome</keyword>
<keyword evidence="7" id="KW-0520">NAD</keyword>
<dbReference type="SUPFAM" id="SSF51735">
    <property type="entry name" value="NAD(P)-binding Rossmann-fold domains"/>
    <property type="match status" value="1"/>
</dbReference>
<keyword evidence="11" id="KW-0456">Lyase</keyword>
<organism evidence="16 17">
    <name type="scientific">Rhizorhabdus dicambivorans</name>
    <dbReference type="NCBI Taxonomy" id="1850238"/>
    <lineage>
        <taxon>Bacteria</taxon>
        <taxon>Pseudomonadati</taxon>
        <taxon>Pseudomonadota</taxon>
        <taxon>Alphaproteobacteria</taxon>
        <taxon>Sphingomonadales</taxon>
        <taxon>Sphingomonadaceae</taxon>
        <taxon>Rhizorhabdus</taxon>
    </lineage>
</organism>
<feature type="domain" description="3-hydroxyacyl-CoA dehydrogenase C-terminal" evidence="14">
    <location>
        <begin position="600"/>
        <end position="683"/>
    </location>
</feature>
<dbReference type="SUPFAM" id="SSF52096">
    <property type="entry name" value="ClpP/crotonase"/>
    <property type="match status" value="1"/>
</dbReference>
<evidence type="ECO:0000313" key="17">
    <source>
        <dbReference type="Proteomes" id="UP000218934"/>
    </source>
</evidence>
<keyword evidence="4" id="KW-0276">Fatty acid metabolism</keyword>
<dbReference type="SUPFAM" id="SSF48179">
    <property type="entry name" value="6-phosphogluconate dehydrogenase C-terminal domain-like"/>
    <property type="match status" value="2"/>
</dbReference>
<dbReference type="InterPro" id="IPR029045">
    <property type="entry name" value="ClpP/crotonase-like_dom_sf"/>
</dbReference>
<evidence type="ECO:0000256" key="2">
    <source>
        <dbReference type="ARBA" id="ARBA00005005"/>
    </source>
</evidence>
<comment type="caution">
    <text evidence="16">The sequence shown here is derived from an EMBL/GenBank/DDBJ whole genome shotgun (WGS) entry which is preliminary data.</text>
</comment>
<dbReference type="PANTHER" id="PTHR23309:SF49">
    <property type="entry name" value="PEROXISOMAL BIFUNCTIONAL ENZYME"/>
    <property type="match status" value="1"/>
</dbReference>
<evidence type="ECO:0000313" key="16">
    <source>
        <dbReference type="EMBL" id="PCE40565.1"/>
    </source>
</evidence>
<evidence type="ECO:0000256" key="4">
    <source>
        <dbReference type="ARBA" id="ARBA00022832"/>
    </source>
</evidence>
<accession>A0A2A4FP83</accession>
<dbReference type="InterPro" id="IPR036291">
    <property type="entry name" value="NAD(P)-bd_dom_sf"/>
</dbReference>
<evidence type="ECO:0000259" key="15">
    <source>
        <dbReference type="Pfam" id="PF02737"/>
    </source>
</evidence>
<evidence type="ECO:0000256" key="8">
    <source>
        <dbReference type="ARBA" id="ARBA00023098"/>
    </source>
</evidence>
<sequence>MADIVSVDRRGEIAVVTVDSPPVNALGIAVRKPLAEALASLCPDATIKAIIFTCGGRTFFAGADIAEFGKPPVPPTLTDIFDRIESCGKLTVAAIHGQALGGGFELALLCNHRVAVPSARFALPEVGLGILPGLGGTQRLPRIVGARVALDLITSGRSIAAKEALELGVIDGIATEERLVDEAVAYAAARLAEGRPPVRVRDRDDRIAEARGDAALFETFLQNNARAWRGQKAQPAIVEAVRAAVELPFEEGLKQERRLFETLQASPESRALRHAFFAERQTAKVPGIAADTPVLPVGTAGVVGAGTMGGGIAMVFANAGIGVTLVETSREALDRGLSAIRKNYEASVKRGKLDAGQLEQRMAMITPTIDLAALGTVDLIIEAVFEEMAVKTELFAKLDRIARAGAILASNTSFLDLDAIAAATGRPGDVVGLHFFSPANVMRLLEVVRGRETSDRVVATAMRLARTLGKVPVLSGNCRGFIANRIMAQRRVQADQLVLEGPTPAVIDKVLVDYGFAMGPFQTADLVGLDVLVRGETERSLRGDLVRQGRLGQKTGGGFYDYDESRKASPSPVAQQLIADLAAHKGVARNEGQSDEDILLRLLLPVVNEGARLLEEGIALRASDIDVAAMLGFNWPAYRGGPMCWADQLGLDRVVDRLRALRTAHGDAFEPAPLLLRLAAEGRSFTGK</sequence>
<comment type="pathway">
    <text evidence="2">Lipid metabolism; fatty acid beta-oxidation.</text>
</comment>
<evidence type="ECO:0000256" key="1">
    <source>
        <dbReference type="ARBA" id="ARBA00004275"/>
    </source>
</evidence>
<dbReference type="OrthoDB" id="9771883at2"/>
<dbReference type="GO" id="GO:0016853">
    <property type="term" value="F:isomerase activity"/>
    <property type="evidence" value="ECO:0007669"/>
    <property type="project" value="UniProtKB-KW"/>
</dbReference>
<dbReference type="Gene3D" id="3.40.50.720">
    <property type="entry name" value="NAD(P)-binding Rossmann-like Domain"/>
    <property type="match status" value="1"/>
</dbReference>
<evidence type="ECO:0000256" key="3">
    <source>
        <dbReference type="ARBA" id="ARBA00011245"/>
    </source>
</evidence>
<evidence type="ECO:0000256" key="7">
    <source>
        <dbReference type="ARBA" id="ARBA00023027"/>
    </source>
</evidence>
<dbReference type="Pfam" id="PF00378">
    <property type="entry name" value="ECH_1"/>
    <property type="match status" value="1"/>
</dbReference>
<evidence type="ECO:0000256" key="6">
    <source>
        <dbReference type="ARBA" id="ARBA00023002"/>
    </source>
</evidence>
<dbReference type="Pfam" id="PF02737">
    <property type="entry name" value="3HCDH_N"/>
    <property type="match status" value="1"/>
</dbReference>
<keyword evidence="8" id="KW-0443">Lipid metabolism</keyword>
<dbReference type="InterPro" id="IPR006176">
    <property type="entry name" value="3-OHacyl-CoA_DH_NAD-bd"/>
</dbReference>
<dbReference type="InterPro" id="IPR001753">
    <property type="entry name" value="Enoyl-CoA_hydra/iso"/>
</dbReference>
<dbReference type="GO" id="GO:0006635">
    <property type="term" value="P:fatty acid beta-oxidation"/>
    <property type="evidence" value="ECO:0007669"/>
    <property type="project" value="UniProtKB-UniPathway"/>
</dbReference>
<feature type="domain" description="3-hydroxyacyl-CoA dehydrogenase C-terminal" evidence="14">
    <location>
        <begin position="480"/>
        <end position="562"/>
    </location>
</feature>
<evidence type="ECO:0000259" key="14">
    <source>
        <dbReference type="Pfam" id="PF00725"/>
    </source>
</evidence>
<feature type="domain" description="3-hydroxyacyl-CoA dehydrogenase NAD binding" evidence="15">
    <location>
        <begin position="300"/>
        <end position="476"/>
    </location>
</feature>
<dbReference type="FunFam" id="1.10.1040.50:FF:000006">
    <property type="entry name" value="Peroxisomal bifunctional enzyme"/>
    <property type="match status" value="1"/>
</dbReference>
<comment type="subcellular location">
    <subcellularLocation>
        <location evidence="1">Peroxisome</location>
    </subcellularLocation>
</comment>
<protein>
    <submittedName>
        <fullName evidence="16">3-hydroxyacyl-CoA dehydrogenase</fullName>
    </submittedName>
</protein>
<evidence type="ECO:0000256" key="12">
    <source>
        <dbReference type="ARBA" id="ARBA00023268"/>
    </source>
</evidence>
<dbReference type="EMBL" id="NWUF01000026">
    <property type="protein sequence ID" value="PCE40565.1"/>
    <property type="molecule type" value="Genomic_DNA"/>
</dbReference>
<keyword evidence="17" id="KW-1185">Reference proteome</keyword>
<keyword evidence="12" id="KW-0511">Multifunctional enzyme</keyword>
<dbReference type="CDD" id="cd06558">
    <property type="entry name" value="crotonase-like"/>
    <property type="match status" value="1"/>
</dbReference>
<proteinExistence type="predicted"/>
<dbReference type="InterPro" id="IPR006108">
    <property type="entry name" value="3HC_DH_C"/>
</dbReference>
<evidence type="ECO:0000256" key="13">
    <source>
        <dbReference type="ARBA" id="ARBA00049556"/>
    </source>
</evidence>
<dbReference type="GO" id="GO:0004300">
    <property type="term" value="F:enoyl-CoA hydratase activity"/>
    <property type="evidence" value="ECO:0007669"/>
    <property type="project" value="UniProtKB-ARBA"/>
</dbReference>
<dbReference type="Proteomes" id="UP000218934">
    <property type="component" value="Unassembled WGS sequence"/>
</dbReference>
<dbReference type="GO" id="GO:0003857">
    <property type="term" value="F:(3S)-3-hydroxyacyl-CoA dehydrogenase (NAD+) activity"/>
    <property type="evidence" value="ECO:0007669"/>
    <property type="project" value="UniProtKB-EC"/>
</dbReference>
<keyword evidence="10" id="KW-0413">Isomerase</keyword>
<dbReference type="UniPathway" id="UPA00659"/>
<dbReference type="PANTHER" id="PTHR23309">
    <property type="entry name" value="3-HYDROXYACYL-COA DEHYROGENASE"/>
    <property type="match status" value="1"/>
</dbReference>
<evidence type="ECO:0000256" key="5">
    <source>
        <dbReference type="ARBA" id="ARBA00022963"/>
    </source>
</evidence>
<comment type="subunit">
    <text evidence="3">Monomer.</text>
</comment>
<reference evidence="16 17" key="1">
    <citation type="submission" date="2017-09" db="EMBL/GenBank/DDBJ databases">
        <title>The Catabolism of 3,6-Dichlorosalicylic acid is Initiated by the Cytochrome P450 Monooxygenase DsmABC in Rhizorhabdus dicambivorans Ndbn-20.</title>
        <authorList>
            <person name="Na L."/>
        </authorList>
    </citation>
    <scope>NUCLEOTIDE SEQUENCE [LARGE SCALE GENOMIC DNA]</scope>
    <source>
        <strain evidence="16 17">Ndbn-20m</strain>
    </source>
</reference>
<dbReference type="Pfam" id="PF00725">
    <property type="entry name" value="3HCDH"/>
    <property type="match status" value="2"/>
</dbReference>
<gene>
    <name evidence="16" type="ORF">COO09_19770</name>
</gene>
<evidence type="ECO:0000256" key="11">
    <source>
        <dbReference type="ARBA" id="ARBA00023239"/>
    </source>
</evidence>
<evidence type="ECO:0000256" key="10">
    <source>
        <dbReference type="ARBA" id="ARBA00023235"/>
    </source>
</evidence>
<evidence type="ECO:0000256" key="9">
    <source>
        <dbReference type="ARBA" id="ARBA00023140"/>
    </source>
</evidence>
<dbReference type="Gene3D" id="3.90.226.10">
    <property type="entry name" value="2-enoyl-CoA Hydratase, Chain A, domain 1"/>
    <property type="match status" value="1"/>
</dbReference>
<dbReference type="AlphaFoldDB" id="A0A2A4FP83"/>
<name>A0A2A4FP83_9SPHN</name>
<dbReference type="InterPro" id="IPR008927">
    <property type="entry name" value="6-PGluconate_DH-like_C_sf"/>
</dbReference>